<feature type="transmembrane region" description="Helical" evidence="1">
    <location>
        <begin position="194"/>
        <end position="211"/>
    </location>
</feature>
<dbReference type="Proteomes" id="UP000323521">
    <property type="component" value="Chromosome"/>
</dbReference>
<feature type="transmembrane region" description="Helical" evidence="1">
    <location>
        <begin position="165"/>
        <end position="182"/>
    </location>
</feature>
<feature type="transmembrane region" description="Helical" evidence="1">
    <location>
        <begin position="21"/>
        <end position="41"/>
    </location>
</feature>
<dbReference type="EMBL" id="CP017634">
    <property type="protein sequence ID" value="ATW26539.1"/>
    <property type="molecule type" value="Genomic_DNA"/>
</dbReference>
<feature type="transmembrane region" description="Helical" evidence="1">
    <location>
        <begin position="133"/>
        <end position="153"/>
    </location>
</feature>
<keyword evidence="3" id="KW-1185">Reference proteome</keyword>
<evidence type="ECO:0000313" key="2">
    <source>
        <dbReference type="EMBL" id="ATW26539.1"/>
    </source>
</evidence>
<keyword evidence="1" id="KW-1133">Transmembrane helix</keyword>
<keyword evidence="1" id="KW-0812">Transmembrane</keyword>
<reference evidence="2 3" key="1">
    <citation type="submission" date="2016-10" db="EMBL/GenBank/DDBJ databases">
        <title>Complete Genome Sequence of Peptococcaceae strain DCMF.</title>
        <authorList>
            <person name="Edwards R.J."/>
            <person name="Holland S.I."/>
            <person name="Deshpande N.P."/>
            <person name="Wong Y.K."/>
            <person name="Ertan H."/>
            <person name="Manefield M."/>
            <person name="Russell T.L."/>
            <person name="Lee M.J."/>
        </authorList>
    </citation>
    <scope>NUCLEOTIDE SEQUENCE [LARGE SCALE GENOMIC DNA]</scope>
    <source>
        <strain evidence="2 3">DCMF</strain>
    </source>
</reference>
<dbReference type="KEGG" id="fwa:DCMF_18885"/>
<sequence length="232" mass="25553">MFIGHYGVGFALKKLEKRVSLGLLFLLVMLPDILWDVFLLLGVEKANVIEGPIRINSLAPVYTPVSHSLLSNFILAVLICFAFKVFNIVKFPVRAMIFLIAILSHFFLDFLVSPPELPLLFSGIKVGLGLGDHVLLSYLIEAGIFLLGICLYFSTMRELNTGKTMGIGILSLILLGLNFFALTEKISLHVDLFAAFHLALNAVVIGLAFWLDTGKTAAYDSSHRVSSVRNIV</sequence>
<gene>
    <name evidence="2" type="ORF">DCMF_18885</name>
</gene>
<name>A0A3G1KW02_FORW1</name>
<feature type="transmembrane region" description="Helical" evidence="1">
    <location>
        <begin position="61"/>
        <end position="83"/>
    </location>
</feature>
<dbReference type="RefSeq" id="WP_148135858.1">
    <property type="nucleotide sequence ID" value="NZ_CP017634.1"/>
</dbReference>
<feature type="transmembrane region" description="Helical" evidence="1">
    <location>
        <begin position="95"/>
        <end position="113"/>
    </location>
</feature>
<keyword evidence="1" id="KW-0472">Membrane</keyword>
<dbReference type="OrthoDB" id="327431at2"/>
<accession>A0A3G1KW02</accession>
<proteinExistence type="predicted"/>
<protein>
    <recommendedName>
        <fullName evidence="4">Metal-dependent hydrolase</fullName>
    </recommendedName>
</protein>
<organism evidence="2 3">
    <name type="scientific">Formimonas warabiya</name>
    <dbReference type="NCBI Taxonomy" id="1761012"/>
    <lineage>
        <taxon>Bacteria</taxon>
        <taxon>Bacillati</taxon>
        <taxon>Bacillota</taxon>
        <taxon>Clostridia</taxon>
        <taxon>Eubacteriales</taxon>
        <taxon>Peptococcaceae</taxon>
        <taxon>Candidatus Formimonas</taxon>
    </lineage>
</organism>
<evidence type="ECO:0008006" key="4">
    <source>
        <dbReference type="Google" id="ProtNLM"/>
    </source>
</evidence>
<evidence type="ECO:0000313" key="3">
    <source>
        <dbReference type="Proteomes" id="UP000323521"/>
    </source>
</evidence>
<evidence type="ECO:0000256" key="1">
    <source>
        <dbReference type="SAM" id="Phobius"/>
    </source>
</evidence>
<dbReference type="AlphaFoldDB" id="A0A3G1KW02"/>